<dbReference type="Pfam" id="PF06356">
    <property type="entry name" value="DUF1064"/>
    <property type="match status" value="1"/>
</dbReference>
<name>A0A6M3KN10_9ZZZZ</name>
<protein>
    <recommendedName>
        <fullName evidence="3">DUF1064 domain-containing protein</fullName>
    </recommendedName>
</protein>
<evidence type="ECO:0000313" key="1">
    <source>
        <dbReference type="EMBL" id="QJA63417.1"/>
    </source>
</evidence>
<proteinExistence type="predicted"/>
<dbReference type="AlphaFoldDB" id="A0A6M3KN10"/>
<dbReference type="EMBL" id="MT141496">
    <property type="protein sequence ID" value="QJA63417.1"/>
    <property type="molecule type" value="Genomic_DNA"/>
</dbReference>
<reference evidence="2" key="1">
    <citation type="submission" date="2020-03" db="EMBL/GenBank/DDBJ databases">
        <title>The deep terrestrial virosphere.</title>
        <authorList>
            <person name="Holmfeldt K."/>
            <person name="Nilsson E."/>
            <person name="Simone D."/>
            <person name="Lopez-Fernandez M."/>
            <person name="Wu X."/>
            <person name="de Brujin I."/>
            <person name="Lundin D."/>
            <person name="Andersson A."/>
            <person name="Bertilsson S."/>
            <person name="Dopson M."/>
        </authorList>
    </citation>
    <scope>NUCLEOTIDE SEQUENCE</scope>
    <source>
        <strain evidence="2">MM415A00288</strain>
        <strain evidence="1">MM415B00628</strain>
    </source>
</reference>
<dbReference type="EMBL" id="MT142510">
    <property type="protein sequence ID" value="QJA83433.1"/>
    <property type="molecule type" value="Genomic_DNA"/>
</dbReference>
<sequence length="113" mass="13805">MNYNKYGNHKCELDGYKFDSKKEMERYAQLKLEVKNGDIKDLELQPRFTLLEAGTNHMGKKYRKIEYVADFKYYDVKEQLWCVEDVKGMKTDVYKIKVKLFWSMFPHYYFQEL</sequence>
<gene>
    <name evidence="2" type="ORF">MM415A00288_0053</name>
    <name evidence="1" type="ORF">MM415B00628_0035</name>
</gene>
<accession>A0A6M3KN10</accession>
<evidence type="ECO:0000313" key="2">
    <source>
        <dbReference type="EMBL" id="QJA83433.1"/>
    </source>
</evidence>
<dbReference type="InterPro" id="IPR009414">
    <property type="entry name" value="DUF1064"/>
</dbReference>
<evidence type="ECO:0008006" key="3">
    <source>
        <dbReference type="Google" id="ProtNLM"/>
    </source>
</evidence>
<organism evidence="2">
    <name type="scientific">viral metagenome</name>
    <dbReference type="NCBI Taxonomy" id="1070528"/>
    <lineage>
        <taxon>unclassified sequences</taxon>
        <taxon>metagenomes</taxon>
        <taxon>organismal metagenomes</taxon>
    </lineage>
</organism>